<reference evidence="5" key="1">
    <citation type="submission" date="2020-01" db="EMBL/GenBank/DDBJ databases">
        <title>Development of genomics and gene disruption for Polysphondylium violaceum indicates a role for the polyketide synthase stlB in stalk morphogenesis.</title>
        <authorList>
            <person name="Narita B."/>
            <person name="Kawabe Y."/>
            <person name="Kin K."/>
            <person name="Saito T."/>
            <person name="Gibbs R."/>
            <person name="Kuspa A."/>
            <person name="Muzny D."/>
            <person name="Queller D."/>
            <person name="Richards S."/>
            <person name="Strassman J."/>
            <person name="Sucgang R."/>
            <person name="Worley K."/>
            <person name="Schaap P."/>
        </authorList>
    </citation>
    <scope>NUCLEOTIDE SEQUENCE</scope>
    <source>
        <strain evidence="5">QSvi11</strain>
    </source>
</reference>
<dbReference type="InterPro" id="IPR001611">
    <property type="entry name" value="Leu-rich_rpt"/>
</dbReference>
<keyword evidence="1" id="KW-0343">GTPase activation</keyword>
<dbReference type="GO" id="GO:0005096">
    <property type="term" value="F:GTPase activator activity"/>
    <property type="evidence" value="ECO:0007669"/>
    <property type="project" value="UniProtKB-KW"/>
</dbReference>
<keyword evidence="6" id="KW-1185">Reference proteome</keyword>
<feature type="compositionally biased region" description="Low complexity" evidence="4">
    <location>
        <begin position="31"/>
        <end position="60"/>
    </location>
</feature>
<dbReference type="GO" id="GO:0005634">
    <property type="term" value="C:nucleus"/>
    <property type="evidence" value="ECO:0007669"/>
    <property type="project" value="TreeGrafter"/>
</dbReference>
<gene>
    <name evidence="5" type="ORF">CYY_002207</name>
</gene>
<dbReference type="SMART" id="SM00368">
    <property type="entry name" value="LRR_RI"/>
    <property type="match status" value="9"/>
</dbReference>
<evidence type="ECO:0000256" key="1">
    <source>
        <dbReference type="ARBA" id="ARBA00022468"/>
    </source>
</evidence>
<dbReference type="Pfam" id="PF13516">
    <property type="entry name" value="LRR_6"/>
    <property type="match status" value="5"/>
</dbReference>
<dbReference type="PANTHER" id="PTHR24113">
    <property type="entry name" value="RAN GTPASE-ACTIVATING PROTEIN 1"/>
    <property type="match status" value="1"/>
</dbReference>
<keyword evidence="2" id="KW-0433">Leucine-rich repeat</keyword>
<feature type="compositionally biased region" description="Polar residues" evidence="4">
    <location>
        <begin position="20"/>
        <end position="30"/>
    </location>
</feature>
<dbReference type="GO" id="GO:0031267">
    <property type="term" value="F:small GTPase binding"/>
    <property type="evidence" value="ECO:0007669"/>
    <property type="project" value="TreeGrafter"/>
</dbReference>
<keyword evidence="3" id="KW-0677">Repeat</keyword>
<dbReference type="Gene3D" id="3.80.10.10">
    <property type="entry name" value="Ribonuclease Inhibitor"/>
    <property type="match status" value="4"/>
</dbReference>
<feature type="region of interest" description="Disordered" evidence="4">
    <location>
        <begin position="1"/>
        <end position="71"/>
    </location>
</feature>
<evidence type="ECO:0008006" key="7">
    <source>
        <dbReference type="Google" id="ProtNLM"/>
    </source>
</evidence>
<comment type="caution">
    <text evidence="5">The sequence shown here is derived from an EMBL/GenBank/DDBJ whole genome shotgun (WGS) entry which is preliminary data.</text>
</comment>
<dbReference type="EMBL" id="AJWJ01000059">
    <property type="protein sequence ID" value="KAF2076467.1"/>
    <property type="molecule type" value="Genomic_DNA"/>
</dbReference>
<evidence type="ECO:0000313" key="5">
    <source>
        <dbReference type="EMBL" id="KAF2076467.1"/>
    </source>
</evidence>
<accession>A0A8J4Q1M7</accession>
<dbReference type="GO" id="GO:0005829">
    <property type="term" value="C:cytosol"/>
    <property type="evidence" value="ECO:0007669"/>
    <property type="project" value="TreeGrafter"/>
</dbReference>
<evidence type="ECO:0000256" key="2">
    <source>
        <dbReference type="ARBA" id="ARBA00022614"/>
    </source>
</evidence>
<dbReference type="Proteomes" id="UP000695562">
    <property type="component" value="Unassembled WGS sequence"/>
</dbReference>
<organism evidence="5 6">
    <name type="scientific">Polysphondylium violaceum</name>
    <dbReference type="NCBI Taxonomy" id="133409"/>
    <lineage>
        <taxon>Eukaryota</taxon>
        <taxon>Amoebozoa</taxon>
        <taxon>Evosea</taxon>
        <taxon>Eumycetozoa</taxon>
        <taxon>Dictyostelia</taxon>
        <taxon>Dictyosteliales</taxon>
        <taxon>Dictyosteliaceae</taxon>
        <taxon>Polysphondylium</taxon>
    </lineage>
</organism>
<proteinExistence type="predicted"/>
<dbReference type="InterPro" id="IPR027038">
    <property type="entry name" value="RanGap"/>
</dbReference>
<feature type="compositionally biased region" description="Polar residues" evidence="4">
    <location>
        <begin position="61"/>
        <end position="70"/>
    </location>
</feature>
<dbReference type="GO" id="GO:0006913">
    <property type="term" value="P:nucleocytoplasmic transport"/>
    <property type="evidence" value="ECO:0007669"/>
    <property type="project" value="TreeGrafter"/>
</dbReference>
<protein>
    <recommendedName>
        <fullName evidence="7">Leucine-rich repeat-containing protein</fullName>
    </recommendedName>
</protein>
<dbReference type="OrthoDB" id="120976at2759"/>
<dbReference type="AlphaFoldDB" id="A0A8J4Q1M7"/>
<dbReference type="PROSITE" id="PS51450">
    <property type="entry name" value="LRR"/>
    <property type="match status" value="1"/>
</dbReference>
<dbReference type="PANTHER" id="PTHR24113:SF12">
    <property type="entry name" value="RAN GTPASE-ACTIVATING PROTEIN 1"/>
    <property type="match status" value="1"/>
</dbReference>
<dbReference type="GO" id="GO:0048471">
    <property type="term" value="C:perinuclear region of cytoplasm"/>
    <property type="evidence" value="ECO:0007669"/>
    <property type="project" value="TreeGrafter"/>
</dbReference>
<name>A0A8J4Q1M7_9MYCE</name>
<evidence type="ECO:0000313" key="6">
    <source>
        <dbReference type="Proteomes" id="UP000695562"/>
    </source>
</evidence>
<evidence type="ECO:0000256" key="3">
    <source>
        <dbReference type="ARBA" id="ARBA00022737"/>
    </source>
</evidence>
<dbReference type="SUPFAM" id="SSF52047">
    <property type="entry name" value="RNI-like"/>
    <property type="match status" value="2"/>
</dbReference>
<dbReference type="InterPro" id="IPR032675">
    <property type="entry name" value="LRR_dom_sf"/>
</dbReference>
<evidence type="ECO:0000256" key="4">
    <source>
        <dbReference type="SAM" id="MobiDB-lite"/>
    </source>
</evidence>
<sequence>MKKNKYSGGDGGRSNNGSNFNTPTDRSPQMLSPSLTSTSSASTPLSSTPTFLSSPSPLHSQQRQYLSEPNSPLMKSISPTIVSPKNINHLSISLLTKILLLAHDGIMPSQMFFYCMVVCKLWSQVVTKTLTKLEFKSLSETQCSVLLRKYLLAQEYNEKVESIQMSTLDNAMSVRILSGLTTPFFSKTTSSLYHPPINALEIFSIQLSEREIELISDVLTIYNIQRLALVGVQMTDTSLITLSKSLKLNYFNTLQHLNLSHNQITRKGLEFLFFAIAEAHRSNHIDDYHKNQPYYHNSHNSLNNSNIYSNNRVASTCSNNNNKLLSEVQINNIISIDLNAMSNMGITAETRTLDSSPILPSQQKLCHKERIKFSLLSLDLSSNSRLGLDSIEFFKQIISQMHELRELNLSGISLCKEGLDHLLECLRNTPTITSIKLCSNNIYPQGIEDIAVLLQDNNIKLLDISDNKVSTYGVKSIVNVLLDQSKVIELHSLYLRRTNVGFEEAVLLRNAIYHTKFIKILDLSCNQINHEAMAVISDSLSFNRTITDLDLSFNLFGPIGCAELAKCLKTNTTLKILKIHCVTMKKEGCQVITEALKHNTTLVHLIMSNNGIKNNGCSSFAKLFKVNQTITYCDLSCNGIKDKGATELSKSILEFHPSIKLDINGNSINFKAFRSNKDHCKLM</sequence>